<proteinExistence type="predicted"/>
<feature type="region of interest" description="Disordered" evidence="1">
    <location>
        <begin position="1"/>
        <end position="20"/>
    </location>
</feature>
<reference evidence="2" key="1">
    <citation type="journal article" date="2019" name="Science">
        <title>Mutation of a bHLH transcription factor allowed almond domestication.</title>
        <authorList>
            <person name="Sanchez-Perez R."/>
            <person name="Pavan S."/>
            <person name="Mazzeo R."/>
            <person name="Moldovan C."/>
            <person name="Aiese Cigliano R."/>
            <person name="Del Cueto J."/>
            <person name="Ricciardi F."/>
            <person name="Lotti C."/>
            <person name="Ricciardi L."/>
            <person name="Dicenta F."/>
            <person name="Lopez-Marques R.L."/>
            <person name="Lindberg Moller B."/>
        </authorList>
    </citation>
    <scope>NUCLEOTIDE SEQUENCE</scope>
</reference>
<sequence>MSEQRRGPLRSTGKFRAGPV</sequence>
<accession>A0A4Y1RB39</accession>
<dbReference type="AlphaFoldDB" id="A0A4Y1RB39"/>
<dbReference type="EMBL" id="AP019300">
    <property type="protein sequence ID" value="BBH01186.1"/>
    <property type="molecule type" value="Genomic_DNA"/>
</dbReference>
<evidence type="ECO:0000313" key="2">
    <source>
        <dbReference type="EMBL" id="BBH01186.1"/>
    </source>
</evidence>
<evidence type="ECO:0000256" key="1">
    <source>
        <dbReference type="SAM" id="MobiDB-lite"/>
    </source>
</evidence>
<protein>
    <submittedName>
        <fullName evidence="2">Uncharacterized protein</fullName>
    </submittedName>
</protein>
<feature type="non-terminal residue" evidence="2">
    <location>
        <position position="20"/>
    </location>
</feature>
<name>A0A4Y1RB39_PRUDU</name>
<gene>
    <name evidence="2" type="ORF">Prudu_011374</name>
</gene>
<organism evidence="2">
    <name type="scientific">Prunus dulcis</name>
    <name type="common">Almond</name>
    <name type="synonym">Amygdalus dulcis</name>
    <dbReference type="NCBI Taxonomy" id="3755"/>
    <lineage>
        <taxon>Eukaryota</taxon>
        <taxon>Viridiplantae</taxon>
        <taxon>Streptophyta</taxon>
        <taxon>Embryophyta</taxon>
        <taxon>Tracheophyta</taxon>
        <taxon>Spermatophyta</taxon>
        <taxon>Magnoliopsida</taxon>
        <taxon>eudicotyledons</taxon>
        <taxon>Gunneridae</taxon>
        <taxon>Pentapetalae</taxon>
        <taxon>rosids</taxon>
        <taxon>fabids</taxon>
        <taxon>Rosales</taxon>
        <taxon>Rosaceae</taxon>
        <taxon>Amygdaloideae</taxon>
        <taxon>Amygdaleae</taxon>
        <taxon>Prunus</taxon>
    </lineage>
</organism>